<dbReference type="Proteomes" id="UP000243081">
    <property type="component" value="Unassembled WGS sequence"/>
</dbReference>
<evidence type="ECO:0000313" key="2">
    <source>
        <dbReference type="Proteomes" id="UP000243081"/>
    </source>
</evidence>
<keyword evidence="2" id="KW-1185">Reference proteome</keyword>
<sequence>MWMTLRNHRRDAGHLKQHITLETSLICFLISSTLGAETYEQALRSEIEERAARLDELVMKEQQLTAKSKQL</sequence>
<protein>
    <submittedName>
        <fullName evidence="1">Uncharacterized protein</fullName>
    </submittedName>
</protein>
<proteinExistence type="predicted"/>
<reference evidence="1 2" key="1">
    <citation type="submission" date="2016-03" db="EMBL/GenBank/DDBJ databases">
        <title>Fine-scale spatial genetic structure of a fungal parasite of coffee scale insects.</title>
        <authorList>
            <person name="Jackson D."/>
            <person name="Zemenick K.A."/>
            <person name="Malloure B."/>
            <person name="Quandt C.A."/>
            <person name="James T.Y."/>
        </authorList>
    </citation>
    <scope>NUCLEOTIDE SEQUENCE [LARGE SCALE GENOMIC DNA]</scope>
    <source>
        <strain evidence="1 2">UM487</strain>
    </source>
</reference>
<accession>A0A179IM96</accession>
<name>A0A179IM96_CORDF</name>
<comment type="caution">
    <text evidence="1">The sequence shown here is derived from an EMBL/GenBank/DDBJ whole genome shotgun (WGS) entry which is preliminary data.</text>
</comment>
<evidence type="ECO:0000313" key="1">
    <source>
        <dbReference type="EMBL" id="OAR03485.1"/>
    </source>
</evidence>
<dbReference type="AlphaFoldDB" id="A0A179IM96"/>
<dbReference type="EMBL" id="LUKN01000270">
    <property type="protein sequence ID" value="OAR03485.1"/>
    <property type="molecule type" value="Genomic_DNA"/>
</dbReference>
<gene>
    <name evidence="1" type="ORF">LLEC1_06520</name>
</gene>
<organism evidence="1 2">
    <name type="scientific">Cordyceps confragosa</name>
    <name type="common">Lecanicillium lecanii</name>
    <dbReference type="NCBI Taxonomy" id="2714763"/>
    <lineage>
        <taxon>Eukaryota</taxon>
        <taxon>Fungi</taxon>
        <taxon>Dikarya</taxon>
        <taxon>Ascomycota</taxon>
        <taxon>Pezizomycotina</taxon>
        <taxon>Sordariomycetes</taxon>
        <taxon>Hypocreomycetidae</taxon>
        <taxon>Hypocreales</taxon>
        <taxon>Cordycipitaceae</taxon>
        <taxon>Akanthomyces</taxon>
    </lineage>
</organism>